<gene>
    <name evidence="7" type="ORF">TRICI_003878</name>
</gene>
<keyword evidence="2" id="KW-0862">Zinc</keyword>
<evidence type="ECO:0000256" key="5">
    <source>
        <dbReference type="ARBA" id="ARBA00023242"/>
    </source>
</evidence>
<keyword evidence="1" id="KW-0479">Metal-binding</keyword>
<dbReference type="EMBL" id="SWFS01000291">
    <property type="protein sequence ID" value="KAA8911156.1"/>
    <property type="molecule type" value="Genomic_DNA"/>
</dbReference>
<dbReference type="OrthoDB" id="4222485at2759"/>
<evidence type="ECO:0000313" key="8">
    <source>
        <dbReference type="Proteomes" id="UP000761534"/>
    </source>
</evidence>
<feature type="region of interest" description="Disordered" evidence="6">
    <location>
        <begin position="1"/>
        <end position="23"/>
    </location>
</feature>
<accession>A0A642V2F3</accession>
<evidence type="ECO:0000313" key="7">
    <source>
        <dbReference type="EMBL" id="KAA8911156.1"/>
    </source>
</evidence>
<evidence type="ECO:0000256" key="6">
    <source>
        <dbReference type="SAM" id="MobiDB-lite"/>
    </source>
</evidence>
<dbReference type="AlphaFoldDB" id="A0A642V2F3"/>
<dbReference type="VEuPathDB" id="FungiDB:TRICI_003878"/>
<keyword evidence="5" id="KW-0539">Nucleus</keyword>
<protein>
    <recommendedName>
        <fullName evidence="9">Transcription factor domain-containing protein</fullName>
    </recommendedName>
</protein>
<evidence type="ECO:0000256" key="3">
    <source>
        <dbReference type="ARBA" id="ARBA00023015"/>
    </source>
</evidence>
<keyword evidence="3" id="KW-0805">Transcription regulation</keyword>
<keyword evidence="4" id="KW-0804">Transcription</keyword>
<evidence type="ECO:0000256" key="4">
    <source>
        <dbReference type="ARBA" id="ARBA00023163"/>
    </source>
</evidence>
<dbReference type="GO" id="GO:0046872">
    <property type="term" value="F:metal ion binding"/>
    <property type="evidence" value="ECO:0007669"/>
    <property type="project" value="UniProtKB-KW"/>
</dbReference>
<proteinExistence type="predicted"/>
<dbReference type="PANTHER" id="PTHR47660:SF3">
    <property type="entry name" value="FINGER DOMAIN PROTEIN, PUTATIVE (AFU_ORTHOLOGUE AFUA_4G03310)-RELATED"/>
    <property type="match status" value="1"/>
</dbReference>
<evidence type="ECO:0008006" key="9">
    <source>
        <dbReference type="Google" id="ProtNLM"/>
    </source>
</evidence>
<evidence type="ECO:0000256" key="1">
    <source>
        <dbReference type="ARBA" id="ARBA00022723"/>
    </source>
</evidence>
<name>A0A642V2F3_9ASCO</name>
<comment type="caution">
    <text evidence="7">The sequence shown here is derived from an EMBL/GenBank/DDBJ whole genome shotgun (WGS) entry which is preliminary data.</text>
</comment>
<keyword evidence="8" id="KW-1185">Reference proteome</keyword>
<dbReference type="Proteomes" id="UP000761534">
    <property type="component" value="Unassembled WGS sequence"/>
</dbReference>
<sequence length="331" mass="37356">MRVALTEGLGSRSTPATPAPDRQQQHLDRLKFSNLQLACPINADEISNRWLNPYVPEPNQKVKQYPANITSFIYRILKSYAAAAARGHDTLPFVHSMQMKEDVLGGPLTTCLNLVRMCVKPIPGSEVASQHVLQREMEAIVEKRASYDEVSLLGAFQAYLIYSLVLYFRLGLASNSFLRQIMMNLQDLAAFSAKHGLVCVAEQKHTRPTWEEWIVAESKRRTLYVMYLFDSILSSEEGLPTFLGTELQGLPAVGSKPLWQAQTRTDWEAAYNFHLAEWVDSSLAIEELWPTPPGMDEAAISKRRQRADQWLENIDEFGTMLYAVMCCTHGG</sequence>
<organism evidence="7 8">
    <name type="scientific">Trichomonascus ciferrii</name>
    <dbReference type="NCBI Taxonomy" id="44093"/>
    <lineage>
        <taxon>Eukaryota</taxon>
        <taxon>Fungi</taxon>
        <taxon>Dikarya</taxon>
        <taxon>Ascomycota</taxon>
        <taxon>Saccharomycotina</taxon>
        <taxon>Dipodascomycetes</taxon>
        <taxon>Dipodascales</taxon>
        <taxon>Trichomonascaceae</taxon>
        <taxon>Trichomonascus</taxon>
        <taxon>Trichomonascus ciferrii complex</taxon>
    </lineage>
</organism>
<dbReference type="PANTHER" id="PTHR47660">
    <property type="entry name" value="TRANSCRIPTION FACTOR WITH C2H2 AND ZN(2)-CYS(6) DNA BINDING DOMAIN (EUROFUNG)-RELATED-RELATED"/>
    <property type="match status" value="1"/>
</dbReference>
<reference evidence="7" key="1">
    <citation type="journal article" date="2019" name="G3 (Bethesda)">
        <title>Genome Assemblies of Two Rare Opportunistic Yeast Pathogens: Diutina rugosa (syn. Candida rugosa) and Trichomonascus ciferrii (syn. Candida ciferrii).</title>
        <authorList>
            <person name="Mixao V."/>
            <person name="Saus E."/>
            <person name="Hansen A.P."/>
            <person name="Lass-Florl C."/>
            <person name="Gabaldon T."/>
        </authorList>
    </citation>
    <scope>NUCLEOTIDE SEQUENCE</scope>
    <source>
        <strain evidence="7">CBS 4856</strain>
    </source>
</reference>
<evidence type="ECO:0000256" key="2">
    <source>
        <dbReference type="ARBA" id="ARBA00022833"/>
    </source>
</evidence>